<accession>A0A9D1TD66</accession>
<evidence type="ECO:0000313" key="2">
    <source>
        <dbReference type="Proteomes" id="UP000886884"/>
    </source>
</evidence>
<sequence length="201" mass="22834">MVMKIITISREFGSGGRSIAKAVADKLGIAYYDKELVRQVATETGYAEEFVEQKGEYASTSNWLAYALSQRGGPGMPNMISADDFLWAIQRKVILELAEKGPCLIVGRCADFILMDRTDCLNVFIHANMQTRAQHVLKLYGNSETPIEKRLEDKDKRRRLYYKRYTGRDWGMAQNYHLSLDSGAIGEERCKDIICSLYQAL</sequence>
<protein>
    <submittedName>
        <fullName evidence="1">Cytidylate kinase-like family protein</fullName>
    </submittedName>
</protein>
<dbReference type="AlphaFoldDB" id="A0A9D1TD66"/>
<reference evidence="1" key="1">
    <citation type="submission" date="2020-10" db="EMBL/GenBank/DDBJ databases">
        <authorList>
            <person name="Gilroy R."/>
        </authorList>
    </citation>
    <scope>NUCLEOTIDE SEQUENCE</scope>
    <source>
        <strain evidence="1">CHK183-6373</strain>
    </source>
</reference>
<dbReference type="Gene3D" id="3.40.50.300">
    <property type="entry name" value="P-loop containing nucleotide triphosphate hydrolases"/>
    <property type="match status" value="1"/>
</dbReference>
<reference evidence="1" key="2">
    <citation type="journal article" date="2021" name="PeerJ">
        <title>Extensive microbial diversity within the chicken gut microbiome revealed by metagenomics and culture.</title>
        <authorList>
            <person name="Gilroy R."/>
            <person name="Ravi A."/>
            <person name="Getino M."/>
            <person name="Pursley I."/>
            <person name="Horton D.L."/>
            <person name="Alikhan N.F."/>
            <person name="Baker D."/>
            <person name="Gharbi K."/>
            <person name="Hall N."/>
            <person name="Watson M."/>
            <person name="Adriaenssens E.M."/>
            <person name="Foster-Nyarko E."/>
            <person name="Jarju S."/>
            <person name="Secka A."/>
            <person name="Antonio M."/>
            <person name="Oren A."/>
            <person name="Chaudhuri R.R."/>
            <person name="La Ragione R."/>
            <person name="Hildebrand F."/>
            <person name="Pallen M.J."/>
        </authorList>
    </citation>
    <scope>NUCLEOTIDE SEQUENCE</scope>
    <source>
        <strain evidence="1">CHK183-6373</strain>
    </source>
</reference>
<dbReference type="EMBL" id="DVOT01000137">
    <property type="protein sequence ID" value="HIV27853.1"/>
    <property type="molecule type" value="Genomic_DNA"/>
</dbReference>
<organism evidence="1 2">
    <name type="scientific">Candidatus Ornithocaccomicrobium faecavium</name>
    <dbReference type="NCBI Taxonomy" id="2840890"/>
    <lineage>
        <taxon>Bacteria</taxon>
        <taxon>Bacillati</taxon>
        <taxon>Bacillota</taxon>
        <taxon>Clostridia</taxon>
        <taxon>Candidatus Ornithocaccomicrobium</taxon>
    </lineage>
</organism>
<evidence type="ECO:0000313" key="1">
    <source>
        <dbReference type="EMBL" id="HIV27853.1"/>
    </source>
</evidence>
<gene>
    <name evidence="1" type="ORF">IAA64_07785</name>
</gene>
<comment type="caution">
    <text evidence="1">The sequence shown here is derived from an EMBL/GenBank/DDBJ whole genome shotgun (WGS) entry which is preliminary data.</text>
</comment>
<dbReference type="Pfam" id="PF13189">
    <property type="entry name" value="Cytidylate_kin2"/>
    <property type="match status" value="1"/>
</dbReference>
<keyword evidence="1" id="KW-0808">Transferase</keyword>
<proteinExistence type="predicted"/>
<keyword evidence="1" id="KW-0418">Kinase</keyword>
<dbReference type="GO" id="GO:0016301">
    <property type="term" value="F:kinase activity"/>
    <property type="evidence" value="ECO:0007669"/>
    <property type="project" value="UniProtKB-KW"/>
</dbReference>
<dbReference type="Proteomes" id="UP000886884">
    <property type="component" value="Unassembled WGS sequence"/>
</dbReference>
<name>A0A9D1TD66_9FIRM</name>
<dbReference type="InterPro" id="IPR027417">
    <property type="entry name" value="P-loop_NTPase"/>
</dbReference>
<dbReference type="SUPFAM" id="SSF52540">
    <property type="entry name" value="P-loop containing nucleoside triphosphate hydrolases"/>
    <property type="match status" value="1"/>
</dbReference>